<dbReference type="InterPro" id="IPR035979">
    <property type="entry name" value="RBD_domain_sf"/>
</dbReference>
<protein>
    <submittedName>
        <fullName evidence="3">RNA recognition domain-containing protein</fullName>
    </submittedName>
</protein>
<keyword evidence="4" id="KW-1185">Reference proteome</keyword>
<dbReference type="InterPro" id="IPR000504">
    <property type="entry name" value="RRM_dom"/>
</dbReference>
<keyword evidence="1" id="KW-0694">RNA-binding</keyword>
<dbReference type="EMBL" id="CP119072">
    <property type="protein sequence ID" value="WEL39813.1"/>
    <property type="molecule type" value="Genomic_DNA"/>
</dbReference>
<dbReference type="Gene3D" id="3.30.70.330">
    <property type="match status" value="1"/>
</dbReference>
<reference evidence="3 4" key="1">
    <citation type="submission" date="2023-02" db="EMBL/GenBank/DDBJ databases">
        <title>Encephalitozoon hellem ATCC 50451 complete genome.</title>
        <authorList>
            <person name="Mascarenhas dos Santos A.C."/>
            <person name="Julian A.T."/>
            <person name="Pombert J.-F."/>
        </authorList>
    </citation>
    <scope>NUCLEOTIDE SEQUENCE [LARGE SCALE GENOMIC DNA]</scope>
    <source>
        <strain evidence="3 4">ATCC 50451</strain>
    </source>
</reference>
<organism evidence="3 4">
    <name type="scientific">Encephalitozoon hellem</name>
    <name type="common">Microsporidian parasite</name>
    <dbReference type="NCBI Taxonomy" id="27973"/>
    <lineage>
        <taxon>Eukaryota</taxon>
        <taxon>Fungi</taxon>
        <taxon>Fungi incertae sedis</taxon>
        <taxon>Microsporidia</taxon>
        <taxon>Unikaryonidae</taxon>
        <taxon>Encephalitozoon</taxon>
    </lineage>
</organism>
<sequence>MDFDEDTLFLGNIPSSFTNELLTEMLSTFGEIKEFRRGRSLEGINSGWVFVNYHESASAGRLYDTLLGRDLGQSGIIILPQRTSPSSWEGKKNALKRIESICERYRKELEKEERLEKFVSSYNLLYGDANDSKVFSDALKKWIEEESEIRRRCRRIEEEFKRSMEKKRQEEYHYLSTYDDDRSNDLFYIDRASWISTRRNKYGDK</sequence>
<dbReference type="SUPFAM" id="SSF54928">
    <property type="entry name" value="RNA-binding domain, RBD"/>
    <property type="match status" value="1"/>
</dbReference>
<evidence type="ECO:0000256" key="1">
    <source>
        <dbReference type="PROSITE-ProRule" id="PRU00176"/>
    </source>
</evidence>
<dbReference type="PROSITE" id="PS50102">
    <property type="entry name" value="RRM"/>
    <property type="match status" value="1"/>
</dbReference>
<dbReference type="SMART" id="SM00360">
    <property type="entry name" value="RRM"/>
    <property type="match status" value="1"/>
</dbReference>
<gene>
    <name evidence="3" type="ORF">PFJ87_11g00500</name>
</gene>
<dbReference type="Proteomes" id="UP001217963">
    <property type="component" value="Chromosome XI"/>
</dbReference>
<evidence type="ECO:0000313" key="3">
    <source>
        <dbReference type="EMBL" id="WEL39813.1"/>
    </source>
</evidence>
<accession>A0ABY8CLL0</accession>
<feature type="domain" description="RRM" evidence="2">
    <location>
        <begin position="6"/>
        <end position="85"/>
    </location>
</feature>
<evidence type="ECO:0000313" key="4">
    <source>
        <dbReference type="Proteomes" id="UP001217963"/>
    </source>
</evidence>
<dbReference type="CDD" id="cd00590">
    <property type="entry name" value="RRM_SF"/>
    <property type="match status" value="1"/>
</dbReference>
<proteinExistence type="predicted"/>
<dbReference type="InterPro" id="IPR012677">
    <property type="entry name" value="Nucleotide-bd_a/b_plait_sf"/>
</dbReference>
<dbReference type="Pfam" id="PF00076">
    <property type="entry name" value="RRM_1"/>
    <property type="match status" value="1"/>
</dbReference>
<evidence type="ECO:0000259" key="2">
    <source>
        <dbReference type="PROSITE" id="PS50102"/>
    </source>
</evidence>
<name>A0ABY8CLL0_ENCHE</name>